<sequence length="212" mass="25342">MKKKISIPQIPQNKFTGINKILKPYDYHHINEYPWENTENNRSVRFKIAHDNQNIYLHYDVTEPEMSASYFKHNDPVYKDSCVEFFIAFENEDNYYNFEFNCLGTCLLGWGANRHNRRLIDTKTIDLIKIKTKIKRINQHSLITFNWKIHIKIPLDTFAFNTFKSLKNLKAKANFYKCGDDLSKPHYITWNTIKSEKPDFHLKSFFGDIEFN</sequence>
<dbReference type="Pfam" id="PF16011">
    <property type="entry name" value="CBM9_2"/>
    <property type="match status" value="1"/>
</dbReference>
<gene>
    <name evidence="2" type="ORF">APS56_06360</name>
</gene>
<dbReference type="RefSeq" id="WP_054726170.1">
    <property type="nucleotide sequence ID" value="NZ_CP012898.1"/>
</dbReference>
<evidence type="ECO:0000313" key="3">
    <source>
        <dbReference type="Proteomes" id="UP000057981"/>
    </source>
</evidence>
<dbReference type="EMBL" id="CP012898">
    <property type="protein sequence ID" value="ALJ04769.1"/>
    <property type="molecule type" value="Genomic_DNA"/>
</dbReference>
<dbReference type="AlphaFoldDB" id="A0A0P0D9Y6"/>
<dbReference type="InterPro" id="IPR010502">
    <property type="entry name" value="Carb-bd_dom_fam9"/>
</dbReference>
<dbReference type="STRING" id="1736674.APS56_06360"/>
<keyword evidence="3" id="KW-1185">Reference proteome</keyword>
<dbReference type="OrthoDB" id="9801646at2"/>
<evidence type="ECO:0000259" key="1">
    <source>
        <dbReference type="Pfam" id="PF16011"/>
    </source>
</evidence>
<evidence type="ECO:0000313" key="2">
    <source>
        <dbReference type="EMBL" id="ALJ04769.1"/>
    </source>
</evidence>
<dbReference type="PATRIC" id="fig|1736674.3.peg.1299"/>
<protein>
    <recommendedName>
        <fullName evidence="1">Carbohydrate-binding domain-containing protein</fullName>
    </recommendedName>
</protein>
<feature type="domain" description="Carbohydrate-binding" evidence="1">
    <location>
        <begin position="27"/>
        <end position="211"/>
    </location>
</feature>
<proteinExistence type="predicted"/>
<dbReference type="GO" id="GO:0004553">
    <property type="term" value="F:hydrolase activity, hydrolyzing O-glycosyl compounds"/>
    <property type="evidence" value="ECO:0007669"/>
    <property type="project" value="InterPro"/>
</dbReference>
<name>A0A0P0D9Y6_9FLAO</name>
<dbReference type="SUPFAM" id="SSF49344">
    <property type="entry name" value="CBD9-like"/>
    <property type="match status" value="1"/>
</dbReference>
<organism evidence="2 3">
    <name type="scientific">Pseudalgibacter alginicilyticus</name>
    <dbReference type="NCBI Taxonomy" id="1736674"/>
    <lineage>
        <taxon>Bacteria</taxon>
        <taxon>Pseudomonadati</taxon>
        <taxon>Bacteroidota</taxon>
        <taxon>Flavobacteriia</taxon>
        <taxon>Flavobacteriales</taxon>
        <taxon>Flavobacteriaceae</taxon>
        <taxon>Pseudalgibacter</taxon>
    </lineage>
</organism>
<dbReference type="CDD" id="cd09620">
    <property type="entry name" value="CBM9_like_3"/>
    <property type="match status" value="1"/>
</dbReference>
<dbReference type="GO" id="GO:0016052">
    <property type="term" value="P:carbohydrate catabolic process"/>
    <property type="evidence" value="ECO:0007669"/>
    <property type="project" value="InterPro"/>
</dbReference>
<dbReference type="Proteomes" id="UP000057981">
    <property type="component" value="Chromosome"/>
</dbReference>
<dbReference type="GO" id="GO:0030246">
    <property type="term" value="F:carbohydrate binding"/>
    <property type="evidence" value="ECO:0007669"/>
    <property type="project" value="InterPro"/>
</dbReference>
<dbReference type="KEGG" id="ahz:APS56_06360"/>
<dbReference type="Gene3D" id="2.60.40.1190">
    <property type="match status" value="1"/>
</dbReference>
<reference evidence="2 3" key="1">
    <citation type="submission" date="2015-10" db="EMBL/GenBank/DDBJ databases">
        <authorList>
            <person name="Gilbert D.G."/>
        </authorList>
    </citation>
    <scope>NUCLEOTIDE SEQUENCE [LARGE SCALE GENOMIC DNA]</scope>
    <source>
        <strain evidence="3">HZ-22</strain>
    </source>
</reference>
<accession>A0A0P0D9Y6</accession>